<feature type="domain" description="Homeobox" evidence="4">
    <location>
        <begin position="5"/>
        <end position="69"/>
    </location>
</feature>
<dbReference type="GO" id="GO:0003677">
    <property type="term" value="F:DNA binding"/>
    <property type="evidence" value="ECO:0007669"/>
    <property type="project" value="UniProtKB-UniRule"/>
</dbReference>
<dbReference type="OrthoDB" id="2389483at2759"/>
<dbReference type="AlphaFoldDB" id="A0A1X2HK47"/>
<evidence type="ECO:0000313" key="6">
    <source>
        <dbReference type="Proteomes" id="UP000242180"/>
    </source>
</evidence>
<dbReference type="InParanoid" id="A0A1X2HK47"/>
<gene>
    <name evidence="5" type="ORF">BCR43DRAFT_489249</name>
</gene>
<comment type="caution">
    <text evidence="5">The sequence shown here is derived from an EMBL/GenBank/DDBJ whole genome shotgun (WGS) entry which is preliminary data.</text>
</comment>
<dbReference type="Gene3D" id="1.10.10.60">
    <property type="entry name" value="Homeodomain-like"/>
    <property type="match status" value="1"/>
</dbReference>
<evidence type="ECO:0000256" key="1">
    <source>
        <dbReference type="PROSITE-ProRule" id="PRU00108"/>
    </source>
</evidence>
<sequence length="146" mass="17532">MHRSNRSRRTATSYDAETTHYLKSIFYKSYSVRDKLTKEERQEIQDKTGLKPRNITYWFSNHKRRFQPSLNEFKRLHRETQGRVATFDDFVRWRRLRGLTDEVMESVEESEEDQKEDNDNKDSVSWTEESTKDEKSPATHLATPPQ</sequence>
<organism evidence="5 6">
    <name type="scientific">Syncephalastrum racemosum</name>
    <name type="common">Filamentous fungus</name>
    <dbReference type="NCBI Taxonomy" id="13706"/>
    <lineage>
        <taxon>Eukaryota</taxon>
        <taxon>Fungi</taxon>
        <taxon>Fungi incertae sedis</taxon>
        <taxon>Mucoromycota</taxon>
        <taxon>Mucoromycotina</taxon>
        <taxon>Mucoromycetes</taxon>
        <taxon>Mucorales</taxon>
        <taxon>Syncephalastraceae</taxon>
        <taxon>Syncephalastrum</taxon>
    </lineage>
</organism>
<dbReference type="EMBL" id="MCGN01000003">
    <property type="protein sequence ID" value="ORY99419.1"/>
    <property type="molecule type" value="Genomic_DNA"/>
</dbReference>
<accession>A0A1X2HK47</accession>
<dbReference type="STRING" id="13706.A0A1X2HK47"/>
<comment type="subcellular location">
    <subcellularLocation>
        <location evidence="1 2">Nucleus</location>
    </subcellularLocation>
</comment>
<protein>
    <recommendedName>
        <fullName evidence="4">Homeobox domain-containing protein</fullName>
    </recommendedName>
</protein>
<evidence type="ECO:0000256" key="3">
    <source>
        <dbReference type="SAM" id="MobiDB-lite"/>
    </source>
</evidence>
<dbReference type="CDD" id="cd00086">
    <property type="entry name" value="homeodomain"/>
    <property type="match status" value="1"/>
</dbReference>
<feature type="region of interest" description="Disordered" evidence="3">
    <location>
        <begin position="102"/>
        <end position="146"/>
    </location>
</feature>
<dbReference type="GO" id="GO:0005634">
    <property type="term" value="C:nucleus"/>
    <property type="evidence" value="ECO:0007669"/>
    <property type="project" value="UniProtKB-SubCell"/>
</dbReference>
<keyword evidence="6" id="KW-1185">Reference proteome</keyword>
<evidence type="ECO:0000259" key="4">
    <source>
        <dbReference type="PROSITE" id="PS50071"/>
    </source>
</evidence>
<dbReference type="InterPro" id="IPR009057">
    <property type="entry name" value="Homeodomain-like_sf"/>
</dbReference>
<keyword evidence="1 2" id="KW-0238">DNA-binding</keyword>
<keyword evidence="1 2" id="KW-0371">Homeobox</keyword>
<dbReference type="PROSITE" id="PS50071">
    <property type="entry name" value="HOMEOBOX_2"/>
    <property type="match status" value="1"/>
</dbReference>
<feature type="compositionally biased region" description="Acidic residues" evidence="3">
    <location>
        <begin position="102"/>
        <end position="116"/>
    </location>
</feature>
<feature type="DNA-binding region" description="Homeobox" evidence="1">
    <location>
        <begin position="7"/>
        <end position="70"/>
    </location>
</feature>
<dbReference type="Pfam" id="PF00046">
    <property type="entry name" value="Homeodomain"/>
    <property type="match status" value="1"/>
</dbReference>
<proteinExistence type="predicted"/>
<dbReference type="SUPFAM" id="SSF46689">
    <property type="entry name" value="Homeodomain-like"/>
    <property type="match status" value="1"/>
</dbReference>
<dbReference type="Proteomes" id="UP000242180">
    <property type="component" value="Unassembled WGS sequence"/>
</dbReference>
<dbReference type="InterPro" id="IPR001356">
    <property type="entry name" value="HD"/>
</dbReference>
<keyword evidence="1 2" id="KW-0539">Nucleus</keyword>
<evidence type="ECO:0000313" key="5">
    <source>
        <dbReference type="EMBL" id="ORY99419.1"/>
    </source>
</evidence>
<evidence type="ECO:0000256" key="2">
    <source>
        <dbReference type="RuleBase" id="RU000682"/>
    </source>
</evidence>
<reference evidence="5 6" key="1">
    <citation type="submission" date="2016-07" db="EMBL/GenBank/DDBJ databases">
        <title>Pervasive Adenine N6-methylation of Active Genes in Fungi.</title>
        <authorList>
            <consortium name="DOE Joint Genome Institute"/>
            <person name="Mondo S.J."/>
            <person name="Dannebaum R.O."/>
            <person name="Kuo R.C."/>
            <person name="Labutti K."/>
            <person name="Haridas S."/>
            <person name="Kuo A."/>
            <person name="Salamov A."/>
            <person name="Ahrendt S.R."/>
            <person name="Lipzen A."/>
            <person name="Sullivan W."/>
            <person name="Andreopoulos W.B."/>
            <person name="Clum A."/>
            <person name="Lindquist E."/>
            <person name="Daum C."/>
            <person name="Ramamoorthy G.K."/>
            <person name="Gryganskyi A."/>
            <person name="Culley D."/>
            <person name="Magnuson J.K."/>
            <person name="James T.Y."/>
            <person name="O'Malley M.A."/>
            <person name="Stajich J.E."/>
            <person name="Spatafora J.W."/>
            <person name="Visel A."/>
            <person name="Grigoriev I.V."/>
        </authorList>
    </citation>
    <scope>NUCLEOTIDE SEQUENCE [LARGE SCALE GENOMIC DNA]</scope>
    <source>
        <strain evidence="5 6">NRRL 2496</strain>
    </source>
</reference>
<dbReference type="SMART" id="SM00389">
    <property type="entry name" value="HOX"/>
    <property type="match status" value="1"/>
</dbReference>
<name>A0A1X2HK47_SYNRA</name>